<reference evidence="1 2" key="1">
    <citation type="submission" date="2021-07" db="EMBL/GenBank/DDBJ databases">
        <title>Genome data of Colletotrichum spaethianum.</title>
        <authorList>
            <person name="Utami Y.D."/>
            <person name="Hiruma K."/>
        </authorList>
    </citation>
    <scope>NUCLEOTIDE SEQUENCE [LARGE SCALE GENOMIC DNA]</scope>
    <source>
        <strain evidence="1 2">MAFF 242679</strain>
    </source>
</reference>
<organism evidence="1 2">
    <name type="scientific">Colletotrichum liriopes</name>
    <dbReference type="NCBI Taxonomy" id="708192"/>
    <lineage>
        <taxon>Eukaryota</taxon>
        <taxon>Fungi</taxon>
        <taxon>Dikarya</taxon>
        <taxon>Ascomycota</taxon>
        <taxon>Pezizomycotina</taxon>
        <taxon>Sordariomycetes</taxon>
        <taxon>Hypocreomycetidae</taxon>
        <taxon>Glomerellales</taxon>
        <taxon>Glomerellaceae</taxon>
        <taxon>Colletotrichum</taxon>
        <taxon>Colletotrichum spaethianum species complex</taxon>
    </lineage>
</organism>
<comment type="caution">
    <text evidence="1">The sequence shown here is derived from an EMBL/GenBank/DDBJ whole genome shotgun (WGS) entry which is preliminary data.</text>
</comment>
<dbReference type="AlphaFoldDB" id="A0AA37LNC6"/>
<name>A0AA37LNC6_9PEZI</name>
<sequence>MDELRKSYISAEASYKLFETAIGKIENAPPYKEHQPSPTALTPDNNAFTSWPDGYGLETAGIISDMWSPLPDAYRDNASLSGTHTDSWLDIQTMDRLWTLDDFSLP</sequence>
<protein>
    <submittedName>
        <fullName evidence="1">Uncharacterized protein</fullName>
    </submittedName>
</protein>
<gene>
    <name evidence="1" type="ORF">ColLi_01539</name>
</gene>
<evidence type="ECO:0000313" key="2">
    <source>
        <dbReference type="Proteomes" id="UP001055172"/>
    </source>
</evidence>
<keyword evidence="2" id="KW-1185">Reference proteome</keyword>
<dbReference type="EMBL" id="BPPX01000003">
    <property type="protein sequence ID" value="GJC78701.1"/>
    <property type="molecule type" value="Genomic_DNA"/>
</dbReference>
<dbReference type="Proteomes" id="UP001055172">
    <property type="component" value="Unassembled WGS sequence"/>
</dbReference>
<evidence type="ECO:0000313" key="1">
    <source>
        <dbReference type="EMBL" id="GJC78701.1"/>
    </source>
</evidence>
<accession>A0AA37LNC6</accession>
<proteinExistence type="predicted"/>